<accession>A0A3D8J2F7</accession>
<dbReference type="OrthoDB" id="9797795at2"/>
<evidence type="ECO:0000313" key="4">
    <source>
        <dbReference type="Proteomes" id="UP000256424"/>
    </source>
</evidence>
<keyword evidence="4" id="KW-1185">Reference proteome</keyword>
<evidence type="ECO:0000313" key="3">
    <source>
        <dbReference type="EMBL" id="RDU71044.1"/>
    </source>
</evidence>
<dbReference type="SUPFAM" id="SSF53756">
    <property type="entry name" value="UDP-Glycosyltransferase/glycogen phosphorylase"/>
    <property type="match status" value="1"/>
</dbReference>
<reference evidence="3 4" key="1">
    <citation type="submission" date="2018-04" db="EMBL/GenBank/DDBJ databases">
        <title>Novel Campyloabacter and Helicobacter Species and Strains.</title>
        <authorList>
            <person name="Mannion A.J."/>
            <person name="Shen Z."/>
            <person name="Fox J.G."/>
        </authorList>
    </citation>
    <scope>NUCLEOTIDE SEQUENCE [LARGE SCALE GENOMIC DNA]</scope>
    <source>
        <strain evidence="3 4">MIT 97-5075</strain>
    </source>
</reference>
<dbReference type="GO" id="GO:0005829">
    <property type="term" value="C:cytosol"/>
    <property type="evidence" value="ECO:0007669"/>
    <property type="project" value="TreeGrafter"/>
</dbReference>
<dbReference type="Proteomes" id="UP000256424">
    <property type="component" value="Unassembled WGS sequence"/>
</dbReference>
<organism evidence="3 4">
    <name type="scientific">Helicobacter aurati</name>
    <dbReference type="NCBI Taxonomy" id="137778"/>
    <lineage>
        <taxon>Bacteria</taxon>
        <taxon>Pseudomonadati</taxon>
        <taxon>Campylobacterota</taxon>
        <taxon>Epsilonproteobacteria</taxon>
        <taxon>Campylobacterales</taxon>
        <taxon>Helicobacteraceae</taxon>
        <taxon>Helicobacter</taxon>
    </lineage>
</organism>
<comment type="caution">
    <text evidence="3">The sequence shown here is derived from an EMBL/GenBank/DDBJ whole genome shotgun (WGS) entry which is preliminary data.</text>
</comment>
<evidence type="ECO:0000256" key="2">
    <source>
        <dbReference type="ARBA" id="ARBA00022679"/>
    </source>
</evidence>
<sequence>MDNAPQVRYKTTIKQQWRRLRANIRNLFFLLCTRSKPHSKKQNNDTNKQDSILILRTDGIGDYLLFRNFLHEIKTAYPTHSITLLGNIAWQALSETLESESINNFIWLDRNRFHKNPFYALFFLRKIQSHIYNLFINPLQSRDAISETLAKHVFATYKCASEGDCVNLPVPKKQEADLIYTQLFPSKQSVVFEFYRNQDFFETLLGKKLFTKLYIESNQQRSLAKNKYTVLFIGANAAYRKWHIKNFKKVADYLIATYKMNILICGGKEDIENSKVLQQMIEISTNNTAIKVKNLVGQTTLINLLEIIQNAKLLISNETGCAHLGAIMQIPTIVISNGNHLGRFTPYPKNLSSNYYPVYHPSIMSHLENNKIYQELCKKI</sequence>
<dbReference type="PANTHER" id="PTHR30160">
    <property type="entry name" value="TETRAACYLDISACCHARIDE 4'-KINASE-RELATED"/>
    <property type="match status" value="1"/>
</dbReference>
<proteinExistence type="predicted"/>
<dbReference type="RefSeq" id="WP_104763203.1">
    <property type="nucleotide sequence ID" value="NZ_FZPM01000015.1"/>
</dbReference>
<dbReference type="InterPro" id="IPR002201">
    <property type="entry name" value="Glyco_trans_9"/>
</dbReference>
<evidence type="ECO:0000256" key="1">
    <source>
        <dbReference type="ARBA" id="ARBA00022676"/>
    </source>
</evidence>
<protein>
    <submittedName>
        <fullName evidence="3">Lipopolysaccharide heptosyltransferase family protein</fullName>
    </submittedName>
</protein>
<dbReference type="GO" id="GO:0009244">
    <property type="term" value="P:lipopolysaccharide core region biosynthetic process"/>
    <property type="evidence" value="ECO:0007669"/>
    <property type="project" value="TreeGrafter"/>
</dbReference>
<keyword evidence="2 3" id="KW-0808">Transferase</keyword>
<dbReference type="Pfam" id="PF01075">
    <property type="entry name" value="Glyco_transf_9"/>
    <property type="match status" value="1"/>
</dbReference>
<gene>
    <name evidence="3" type="ORF">CQA66_07035</name>
</gene>
<dbReference type="PANTHER" id="PTHR30160:SF1">
    <property type="entry name" value="LIPOPOLYSACCHARIDE 1,2-N-ACETYLGLUCOSAMINETRANSFERASE-RELATED"/>
    <property type="match status" value="1"/>
</dbReference>
<name>A0A3D8J2F7_9HELI</name>
<dbReference type="InterPro" id="IPR051199">
    <property type="entry name" value="LPS_LOS_Heptosyltrfase"/>
</dbReference>
<dbReference type="GO" id="GO:0008713">
    <property type="term" value="F:ADP-heptose-lipopolysaccharide heptosyltransferase activity"/>
    <property type="evidence" value="ECO:0007669"/>
    <property type="project" value="TreeGrafter"/>
</dbReference>
<dbReference type="AlphaFoldDB" id="A0A3D8J2F7"/>
<dbReference type="CDD" id="cd03789">
    <property type="entry name" value="GT9_LPS_heptosyltransferase"/>
    <property type="match status" value="1"/>
</dbReference>
<dbReference type="EMBL" id="NXLW01000014">
    <property type="protein sequence ID" value="RDU71044.1"/>
    <property type="molecule type" value="Genomic_DNA"/>
</dbReference>
<keyword evidence="1" id="KW-0328">Glycosyltransferase</keyword>
<dbReference type="Gene3D" id="3.40.50.2000">
    <property type="entry name" value="Glycogen Phosphorylase B"/>
    <property type="match status" value="2"/>
</dbReference>